<accession>A0A2U3QCL2</accession>
<dbReference type="SUPFAM" id="SSF53850">
    <property type="entry name" value="Periplasmic binding protein-like II"/>
    <property type="match status" value="1"/>
</dbReference>
<organism evidence="4 5">
    <name type="scientific">Bradyrhizobium vignae</name>
    <dbReference type="NCBI Taxonomy" id="1549949"/>
    <lineage>
        <taxon>Bacteria</taxon>
        <taxon>Pseudomonadati</taxon>
        <taxon>Pseudomonadota</taxon>
        <taxon>Alphaproteobacteria</taxon>
        <taxon>Hyphomicrobiales</taxon>
        <taxon>Nitrobacteraceae</taxon>
        <taxon>Bradyrhizobium</taxon>
    </lineage>
</organism>
<dbReference type="Pfam" id="PF00497">
    <property type="entry name" value="SBP_bac_3"/>
    <property type="match status" value="1"/>
</dbReference>
<dbReference type="Gene3D" id="3.40.190.10">
    <property type="entry name" value="Periplasmic binding protein-like II"/>
    <property type="match status" value="2"/>
</dbReference>
<proteinExistence type="predicted"/>
<evidence type="ECO:0000313" key="4">
    <source>
        <dbReference type="EMBL" id="SPP99168.1"/>
    </source>
</evidence>
<feature type="region of interest" description="Disordered" evidence="2">
    <location>
        <begin position="60"/>
        <end position="106"/>
    </location>
</feature>
<feature type="domain" description="Solute-binding protein family 3/N-terminal" evidence="3">
    <location>
        <begin position="115"/>
        <end position="343"/>
    </location>
</feature>
<dbReference type="SMART" id="SM00062">
    <property type="entry name" value="PBPb"/>
    <property type="match status" value="1"/>
</dbReference>
<name>A0A2U3QCL2_9BRAD</name>
<evidence type="ECO:0000256" key="2">
    <source>
        <dbReference type="SAM" id="MobiDB-lite"/>
    </source>
</evidence>
<sequence length="345" mass="38048">MTTKRPLPSPQSALAFAAEWSIRPSDPNEIHCFPVDGFIATGEIVQICPWLADGVGRRRVPARSPACRGPDASQAASGSATDPPQAAPQAAPQAVPGFWDPRRRPERPDLSRLTVIRFLTETDYPPFNFTGADGNPAGFNVDLARSLCEEIKVTCTVQMRRFETLVDALTSNRGDAIIASMAVSPQLRARVDFTDPYYRVPARFVSRKDAVMPEIRPEYLEGKKVGVIAGSAHEAYLKAMFTDAELHAYPGDDAMRAALRRGEVDFIFGDAISLAFWINGTDSGDCCAFSGGPFVESRFFGEGIGIAVRKGNDVLRQALNWAMFRVWEKGRYTDLWLRYFSVSPF</sequence>
<evidence type="ECO:0000313" key="5">
    <source>
        <dbReference type="Proteomes" id="UP000246085"/>
    </source>
</evidence>
<feature type="compositionally biased region" description="Low complexity" evidence="2">
    <location>
        <begin position="83"/>
        <end position="96"/>
    </location>
</feature>
<evidence type="ECO:0000256" key="1">
    <source>
        <dbReference type="ARBA" id="ARBA00022729"/>
    </source>
</evidence>
<reference evidence="4 5" key="1">
    <citation type="submission" date="2018-03" db="EMBL/GenBank/DDBJ databases">
        <authorList>
            <person name="Gully D."/>
        </authorList>
    </citation>
    <scope>NUCLEOTIDE SEQUENCE [LARGE SCALE GENOMIC DNA]</scope>
    <source>
        <strain evidence="4">ORS3257</strain>
    </source>
</reference>
<dbReference type="AlphaFoldDB" id="A0A2U3QCL2"/>
<dbReference type="CDD" id="cd01001">
    <property type="entry name" value="PBP2_HisJ_LAO_like"/>
    <property type="match status" value="1"/>
</dbReference>
<gene>
    <name evidence="4" type="ORF">BRAD3257_8583</name>
</gene>
<evidence type="ECO:0000259" key="3">
    <source>
        <dbReference type="SMART" id="SM00062"/>
    </source>
</evidence>
<dbReference type="PANTHER" id="PTHR35936:SF35">
    <property type="entry name" value="L-CYSTINE-BINDING PROTEIN TCYJ"/>
    <property type="match status" value="1"/>
</dbReference>
<dbReference type="InterPro" id="IPR001638">
    <property type="entry name" value="Solute-binding_3/MltF_N"/>
</dbReference>
<dbReference type="Proteomes" id="UP000246085">
    <property type="component" value="Chromosome BRAD3257"/>
</dbReference>
<dbReference type="PANTHER" id="PTHR35936">
    <property type="entry name" value="MEMBRANE-BOUND LYTIC MUREIN TRANSGLYCOSYLASE F"/>
    <property type="match status" value="1"/>
</dbReference>
<protein>
    <submittedName>
        <fullName evidence="4">Periplasmic component of amino acid ABC-type transporter/signal transduction system</fullName>
    </submittedName>
</protein>
<keyword evidence="1" id="KW-0732">Signal</keyword>
<dbReference type="EMBL" id="LS398110">
    <property type="protein sequence ID" value="SPP99168.1"/>
    <property type="molecule type" value="Genomic_DNA"/>
</dbReference>
<dbReference type="KEGG" id="bvz:BRAD3257_8583"/>